<reference evidence="1" key="1">
    <citation type="journal article" date="2020" name="Nature">
        <title>Giant virus diversity and host interactions through global metagenomics.</title>
        <authorList>
            <person name="Schulz F."/>
            <person name="Roux S."/>
            <person name="Paez-Espino D."/>
            <person name="Jungbluth S."/>
            <person name="Walsh D.A."/>
            <person name="Denef V.J."/>
            <person name="McMahon K.D."/>
            <person name="Konstantinidis K.T."/>
            <person name="Eloe-Fadrosh E.A."/>
            <person name="Kyrpides N.C."/>
            <person name="Woyke T."/>
        </authorList>
    </citation>
    <scope>NUCLEOTIDE SEQUENCE</scope>
    <source>
        <strain evidence="1">GVMAG-M-3300024301-20</strain>
    </source>
</reference>
<name>A0A6C0IWQ8_9ZZZZ</name>
<sequence length="126" mass="14960">MVYTYYKQFVSYKVYKIMINFPHLFSYFLVNENINENICNMDSCPIEINVAHEYCDITLYELIERHGSIQEVSNSLQFDLQKQLVKMVNELTNINIKNINTKCVVINLFPYAVKKKVKFVNFDLLL</sequence>
<dbReference type="AlphaFoldDB" id="A0A6C0IWQ8"/>
<protein>
    <submittedName>
        <fullName evidence="1">Uncharacterized protein</fullName>
    </submittedName>
</protein>
<evidence type="ECO:0000313" key="1">
    <source>
        <dbReference type="EMBL" id="QHT95953.1"/>
    </source>
</evidence>
<dbReference type="EMBL" id="MN740248">
    <property type="protein sequence ID" value="QHT95953.1"/>
    <property type="molecule type" value="Genomic_DNA"/>
</dbReference>
<accession>A0A6C0IWQ8</accession>
<organism evidence="1">
    <name type="scientific">viral metagenome</name>
    <dbReference type="NCBI Taxonomy" id="1070528"/>
    <lineage>
        <taxon>unclassified sequences</taxon>
        <taxon>metagenomes</taxon>
        <taxon>organismal metagenomes</taxon>
    </lineage>
</organism>
<proteinExistence type="predicted"/>